<organism evidence="3 4">
    <name type="scientific">Passalora fulva</name>
    <name type="common">Tomato leaf mold</name>
    <name type="synonym">Cladosporium fulvum</name>
    <dbReference type="NCBI Taxonomy" id="5499"/>
    <lineage>
        <taxon>Eukaryota</taxon>
        <taxon>Fungi</taxon>
        <taxon>Dikarya</taxon>
        <taxon>Ascomycota</taxon>
        <taxon>Pezizomycotina</taxon>
        <taxon>Dothideomycetes</taxon>
        <taxon>Dothideomycetidae</taxon>
        <taxon>Mycosphaerellales</taxon>
        <taxon>Mycosphaerellaceae</taxon>
        <taxon>Fulvia</taxon>
    </lineage>
</organism>
<dbReference type="KEGG" id="ffu:CLAFUR5_11088"/>
<keyword evidence="2" id="KW-1133">Transmembrane helix</keyword>
<feature type="compositionally biased region" description="Basic and acidic residues" evidence="1">
    <location>
        <begin position="22"/>
        <end position="32"/>
    </location>
</feature>
<feature type="transmembrane region" description="Helical" evidence="2">
    <location>
        <begin position="186"/>
        <end position="208"/>
    </location>
</feature>
<dbReference type="GeneID" id="71990966"/>
<dbReference type="PANTHER" id="PTHR18640:SF5">
    <property type="entry name" value="SODIUM_BILE ACID COTRANSPORTER 7"/>
    <property type="match status" value="1"/>
</dbReference>
<feature type="transmembrane region" description="Helical" evidence="2">
    <location>
        <begin position="153"/>
        <end position="174"/>
    </location>
</feature>
<gene>
    <name evidence="3" type="ORF">CLAFUR5_11088</name>
</gene>
<dbReference type="OrthoDB" id="188035at2759"/>
<feature type="transmembrane region" description="Helical" evidence="2">
    <location>
        <begin position="124"/>
        <end position="147"/>
    </location>
</feature>
<protein>
    <submittedName>
        <fullName evidence="3">Solute carrier RCH1</fullName>
    </submittedName>
</protein>
<name>A0A9Q8PE71_PASFU</name>
<keyword evidence="2" id="KW-0472">Membrane</keyword>
<keyword evidence="2" id="KW-0812">Transmembrane</keyword>
<dbReference type="RefSeq" id="XP_047765133.1">
    <property type="nucleotide sequence ID" value="XM_047910236.1"/>
</dbReference>
<reference evidence="3" key="1">
    <citation type="submission" date="2021-12" db="EMBL/GenBank/DDBJ databases">
        <authorList>
            <person name="Zaccaron A."/>
            <person name="Stergiopoulos I."/>
        </authorList>
    </citation>
    <scope>NUCLEOTIDE SEQUENCE</scope>
    <source>
        <strain evidence="3">Race5_Kim</strain>
    </source>
</reference>
<dbReference type="GO" id="GO:0005886">
    <property type="term" value="C:plasma membrane"/>
    <property type="evidence" value="ECO:0007669"/>
    <property type="project" value="TreeGrafter"/>
</dbReference>
<proteinExistence type="predicted"/>
<accession>A0A9Q8PE71</accession>
<evidence type="ECO:0000256" key="2">
    <source>
        <dbReference type="SAM" id="Phobius"/>
    </source>
</evidence>
<feature type="region of interest" description="Disordered" evidence="1">
    <location>
        <begin position="1"/>
        <end position="50"/>
    </location>
</feature>
<evidence type="ECO:0000313" key="3">
    <source>
        <dbReference type="EMBL" id="UJO20767.1"/>
    </source>
</evidence>
<feature type="compositionally biased region" description="Polar residues" evidence="1">
    <location>
        <begin position="33"/>
        <end position="50"/>
    </location>
</feature>
<feature type="transmembrane region" description="Helical" evidence="2">
    <location>
        <begin position="91"/>
        <end position="112"/>
    </location>
</feature>
<dbReference type="InterPro" id="IPR038770">
    <property type="entry name" value="Na+/solute_symporter_sf"/>
</dbReference>
<reference evidence="3" key="2">
    <citation type="journal article" date="2022" name="Microb. Genom.">
        <title>A chromosome-scale genome assembly of the tomato pathogen Cladosporium fulvum reveals a compartmentalized genome architecture and the presence of a dispensable chromosome.</title>
        <authorList>
            <person name="Zaccaron A.Z."/>
            <person name="Chen L.H."/>
            <person name="Samaras A."/>
            <person name="Stergiopoulos I."/>
        </authorList>
    </citation>
    <scope>NUCLEOTIDE SEQUENCE</scope>
    <source>
        <strain evidence="3">Race5_Kim</strain>
    </source>
</reference>
<evidence type="ECO:0000313" key="4">
    <source>
        <dbReference type="Proteomes" id="UP000756132"/>
    </source>
</evidence>
<dbReference type="PANTHER" id="PTHR18640">
    <property type="entry name" value="SOLUTE CARRIER FAMILY 10 MEMBER 7"/>
    <property type="match status" value="1"/>
</dbReference>
<dbReference type="Gene3D" id="1.20.1530.20">
    <property type="match status" value="1"/>
</dbReference>
<dbReference type="Proteomes" id="UP000756132">
    <property type="component" value="Chromosome 8"/>
</dbReference>
<dbReference type="Pfam" id="PF13593">
    <property type="entry name" value="SBF_like"/>
    <property type="match status" value="1"/>
</dbReference>
<feature type="transmembrane region" description="Helical" evidence="2">
    <location>
        <begin position="58"/>
        <end position="76"/>
    </location>
</feature>
<keyword evidence="4" id="KW-1185">Reference proteome</keyword>
<dbReference type="InterPro" id="IPR016833">
    <property type="entry name" value="Put_Na-Bile_cotransptr"/>
</dbReference>
<dbReference type="EMBL" id="CP090170">
    <property type="protein sequence ID" value="UJO20767.1"/>
    <property type="molecule type" value="Genomic_DNA"/>
</dbReference>
<sequence>MTYLLPTYLEPQSPRTKMATRRLSEDSRRPSEDSLQSFKPSPTTFKPQTRSQRWKSKALTFLSDLLSMAVMIPISSRHHLPMSIQEQKSVAVFYTCVIVIFLITGCTLDSSVLARNYKRWRTHIYVLGQCFLVCSSLLFDIVSAAGASRNLDPGILIGFMVLDCVPTTISSNVVMTAQANGNQELILVETTISNFLGVFISPALVVMYTSVPTWYNDILPHGFPPI</sequence>
<dbReference type="AlphaFoldDB" id="A0A9Q8PE71"/>
<evidence type="ECO:0000256" key="1">
    <source>
        <dbReference type="SAM" id="MobiDB-lite"/>
    </source>
</evidence>